<evidence type="ECO:0000256" key="1">
    <source>
        <dbReference type="ARBA" id="ARBA00022729"/>
    </source>
</evidence>
<comment type="caution">
    <text evidence="7">The sequence shown here is derived from an EMBL/GenBank/DDBJ whole genome shotgun (WGS) entry which is preliminary data.</text>
</comment>
<proteinExistence type="predicted"/>
<feature type="signal peptide" evidence="5">
    <location>
        <begin position="1"/>
        <end position="23"/>
    </location>
</feature>
<evidence type="ECO:0000256" key="4">
    <source>
        <dbReference type="SAM" id="Phobius"/>
    </source>
</evidence>
<dbReference type="InterPro" id="IPR003598">
    <property type="entry name" value="Ig_sub2"/>
</dbReference>
<feature type="chain" id="PRO_5046591183" description="Ig-like domain-containing protein" evidence="5">
    <location>
        <begin position="24"/>
        <end position="275"/>
    </location>
</feature>
<dbReference type="InterPro" id="IPR003599">
    <property type="entry name" value="Ig_sub"/>
</dbReference>
<dbReference type="PANTHER" id="PTHR11481">
    <property type="entry name" value="IMMUNOGLOBULIN FC RECEPTOR"/>
    <property type="match status" value="1"/>
</dbReference>
<keyword evidence="2" id="KW-1015">Disulfide bond</keyword>
<evidence type="ECO:0000256" key="5">
    <source>
        <dbReference type="SAM" id="SignalP"/>
    </source>
</evidence>
<dbReference type="PROSITE" id="PS50835">
    <property type="entry name" value="IG_LIKE"/>
    <property type="match status" value="1"/>
</dbReference>
<keyword evidence="8" id="KW-1185">Reference proteome</keyword>
<dbReference type="Pfam" id="PF00047">
    <property type="entry name" value="ig"/>
    <property type="match status" value="1"/>
</dbReference>
<dbReference type="SMART" id="SM00408">
    <property type="entry name" value="IGc2"/>
    <property type="match status" value="1"/>
</dbReference>
<dbReference type="InterPro" id="IPR013783">
    <property type="entry name" value="Ig-like_fold"/>
</dbReference>
<keyword evidence="4" id="KW-1133">Transmembrane helix</keyword>
<gene>
    <name evidence="7" type="ORF">ATANTOWER_008339</name>
</gene>
<keyword evidence="4" id="KW-0812">Transmembrane</keyword>
<feature type="domain" description="Ig-like" evidence="6">
    <location>
        <begin position="119"/>
        <end position="184"/>
    </location>
</feature>
<dbReference type="EMBL" id="JAHUTI010090504">
    <property type="protein sequence ID" value="MED6261670.1"/>
    <property type="molecule type" value="Genomic_DNA"/>
</dbReference>
<dbReference type="PANTHER" id="PTHR11481:SF64">
    <property type="entry name" value="FC RECEPTOR-LIKE PROTEIN 4"/>
    <property type="match status" value="1"/>
</dbReference>
<keyword evidence="4" id="KW-0472">Membrane</keyword>
<feature type="transmembrane region" description="Helical" evidence="4">
    <location>
        <begin position="213"/>
        <end position="237"/>
    </location>
</feature>
<dbReference type="Gene3D" id="2.60.40.10">
    <property type="entry name" value="Immunoglobulins"/>
    <property type="match status" value="2"/>
</dbReference>
<evidence type="ECO:0000256" key="2">
    <source>
        <dbReference type="ARBA" id="ARBA00023157"/>
    </source>
</evidence>
<dbReference type="InterPro" id="IPR013151">
    <property type="entry name" value="Immunoglobulin_dom"/>
</dbReference>
<protein>
    <recommendedName>
        <fullName evidence="6">Ig-like domain-containing protein</fullName>
    </recommendedName>
</protein>
<dbReference type="InterPro" id="IPR007110">
    <property type="entry name" value="Ig-like_dom"/>
</dbReference>
<dbReference type="SUPFAM" id="SSF48726">
    <property type="entry name" value="Immunoglobulin"/>
    <property type="match status" value="2"/>
</dbReference>
<reference evidence="7 8" key="1">
    <citation type="submission" date="2021-07" db="EMBL/GenBank/DDBJ databases">
        <authorList>
            <person name="Palmer J.M."/>
        </authorList>
    </citation>
    <scope>NUCLEOTIDE SEQUENCE [LARGE SCALE GENOMIC DNA]</scope>
    <source>
        <strain evidence="7 8">AT_MEX2019</strain>
        <tissue evidence="7">Muscle</tissue>
    </source>
</reference>
<keyword evidence="3" id="KW-0393">Immunoglobulin domain</keyword>
<accession>A0ABU7CIT4</accession>
<dbReference type="InterPro" id="IPR036179">
    <property type="entry name" value="Ig-like_dom_sf"/>
</dbReference>
<evidence type="ECO:0000313" key="8">
    <source>
        <dbReference type="Proteomes" id="UP001345963"/>
    </source>
</evidence>
<dbReference type="InterPro" id="IPR050488">
    <property type="entry name" value="Ig_Fc_receptor"/>
</dbReference>
<dbReference type="SMART" id="SM00409">
    <property type="entry name" value="IG"/>
    <property type="match status" value="2"/>
</dbReference>
<keyword evidence="1 5" id="KW-0732">Signal</keyword>
<evidence type="ECO:0000313" key="7">
    <source>
        <dbReference type="EMBL" id="MED6261670.1"/>
    </source>
</evidence>
<sequence length="275" mass="30599">MKAAAVFLFSGLFFFLHLGLTAAAVFLKVTPNRQQFFTGESVHLSCEEEEDGKCADGWTLKRVWEHQTETFGVDKVFQKCSGATYTVPALSAAERGVYWCEDLRGNKTINVTLTVSDFPFIMEIPALPVILGTNVTLRCRDRNGSSVSVHFFRFKQHREPIRAAPDGQFRIINVQKSDEGLYWCSFGQRTSVSSMLHVRDSPPISAPIVVSGFSLFCHLVVISPYCITTGLLISIYWCRKTGKTSVGATEMAEFEEMPPVTEYVEAAAVVSTELN</sequence>
<name>A0ABU7CIT4_9TELE</name>
<evidence type="ECO:0000259" key="6">
    <source>
        <dbReference type="PROSITE" id="PS50835"/>
    </source>
</evidence>
<evidence type="ECO:0000256" key="3">
    <source>
        <dbReference type="ARBA" id="ARBA00023319"/>
    </source>
</evidence>
<organism evidence="7 8">
    <name type="scientific">Ataeniobius toweri</name>
    <dbReference type="NCBI Taxonomy" id="208326"/>
    <lineage>
        <taxon>Eukaryota</taxon>
        <taxon>Metazoa</taxon>
        <taxon>Chordata</taxon>
        <taxon>Craniata</taxon>
        <taxon>Vertebrata</taxon>
        <taxon>Euteleostomi</taxon>
        <taxon>Actinopterygii</taxon>
        <taxon>Neopterygii</taxon>
        <taxon>Teleostei</taxon>
        <taxon>Neoteleostei</taxon>
        <taxon>Acanthomorphata</taxon>
        <taxon>Ovalentaria</taxon>
        <taxon>Atherinomorphae</taxon>
        <taxon>Cyprinodontiformes</taxon>
        <taxon>Goodeidae</taxon>
        <taxon>Ataeniobius</taxon>
    </lineage>
</organism>
<dbReference type="Proteomes" id="UP001345963">
    <property type="component" value="Unassembled WGS sequence"/>
</dbReference>